<sequence>MKEFVYEDYVIKVGENAMENWNLIDIAKKNDNNIWFHLDKHPSGHVICFVKNEGVIEKNVILYCATLCKEQSKQKHMKNVKVIYTEIKNVKKKGNVGEVETKKCKYIKV</sequence>
<evidence type="ECO:0000259" key="2">
    <source>
        <dbReference type="Pfam" id="PF05670"/>
    </source>
</evidence>
<evidence type="ECO:0000313" key="3">
    <source>
        <dbReference type="EMBL" id="QHS90388.1"/>
    </source>
</evidence>
<organism evidence="3">
    <name type="scientific">viral metagenome</name>
    <dbReference type="NCBI Taxonomy" id="1070528"/>
    <lineage>
        <taxon>unclassified sequences</taxon>
        <taxon>metagenomes</taxon>
        <taxon>organismal metagenomes</taxon>
    </lineage>
</organism>
<dbReference type="PANTHER" id="PTHR13049">
    <property type="entry name" value="DUF814-RELATED"/>
    <property type="match status" value="1"/>
</dbReference>
<protein>
    <recommendedName>
        <fullName evidence="2">NFACT RNA-binding domain-containing protein</fullName>
    </recommendedName>
</protein>
<dbReference type="AlphaFoldDB" id="A0A6C0BG62"/>
<feature type="domain" description="NFACT RNA-binding" evidence="2">
    <location>
        <begin position="7"/>
        <end position="98"/>
    </location>
</feature>
<name>A0A6C0BG62_9ZZZZ</name>
<dbReference type="InterPro" id="IPR008532">
    <property type="entry name" value="NFACT_RNA-bd"/>
</dbReference>
<comment type="similarity">
    <text evidence="1">Belongs to the CCDC25 family.</text>
</comment>
<proteinExistence type="inferred from homology"/>
<evidence type="ECO:0000256" key="1">
    <source>
        <dbReference type="ARBA" id="ARBA00008998"/>
    </source>
</evidence>
<dbReference type="Pfam" id="PF05670">
    <property type="entry name" value="NFACT-R_1"/>
    <property type="match status" value="1"/>
</dbReference>
<dbReference type="PANTHER" id="PTHR13049:SF2">
    <property type="entry name" value="COILED-COIL DOMAIN-CONTAINING PROTEIN 25"/>
    <property type="match status" value="1"/>
</dbReference>
<accession>A0A6C0BG62</accession>
<dbReference type="EMBL" id="MN739134">
    <property type="protein sequence ID" value="QHS90388.1"/>
    <property type="molecule type" value="Genomic_DNA"/>
</dbReference>
<dbReference type="InterPro" id="IPR039730">
    <property type="entry name" value="Jlp2/Ccd25"/>
</dbReference>
<reference evidence="3" key="1">
    <citation type="journal article" date="2020" name="Nature">
        <title>Giant virus diversity and host interactions through global metagenomics.</title>
        <authorList>
            <person name="Schulz F."/>
            <person name="Roux S."/>
            <person name="Paez-Espino D."/>
            <person name="Jungbluth S."/>
            <person name="Walsh D.A."/>
            <person name="Denef V.J."/>
            <person name="McMahon K.D."/>
            <person name="Konstantinidis K.T."/>
            <person name="Eloe-Fadrosh E.A."/>
            <person name="Kyrpides N.C."/>
            <person name="Woyke T."/>
        </authorList>
    </citation>
    <scope>NUCLEOTIDE SEQUENCE</scope>
    <source>
        <strain evidence="3">GVMAG-M-3300010160-60</strain>
    </source>
</reference>